<dbReference type="SUPFAM" id="SSF56436">
    <property type="entry name" value="C-type lectin-like"/>
    <property type="match status" value="1"/>
</dbReference>
<dbReference type="PANTHER" id="PTHR22801:SF63">
    <property type="entry name" value="C-TYPE LECTIN DOMAIN-CONTAINING PROTEIN"/>
    <property type="match status" value="1"/>
</dbReference>
<dbReference type="Pfam" id="PF00059">
    <property type="entry name" value="Lectin_C"/>
    <property type="match status" value="1"/>
</dbReference>
<keyword evidence="1" id="KW-0732">Signal</keyword>
<protein>
    <submittedName>
        <fullName evidence="4">C-type lectin 37Db-like</fullName>
    </submittedName>
</protein>
<dbReference type="RefSeq" id="XP_015041303.2">
    <property type="nucleotide sequence ID" value="XM_015185817.2"/>
</dbReference>
<dbReference type="Proteomes" id="UP000001819">
    <property type="component" value="Chromosome X"/>
</dbReference>
<dbReference type="InParanoid" id="A0A6I8VH76"/>
<dbReference type="InterPro" id="IPR016187">
    <property type="entry name" value="CTDL_fold"/>
</dbReference>
<dbReference type="PROSITE" id="PS50041">
    <property type="entry name" value="C_TYPE_LECTIN_2"/>
    <property type="match status" value="1"/>
</dbReference>
<reference evidence="4" key="1">
    <citation type="submission" date="2025-08" db="UniProtKB">
        <authorList>
            <consortium name="RefSeq"/>
        </authorList>
    </citation>
    <scope>IDENTIFICATION</scope>
    <source>
        <strain evidence="4">MV-25-SWS-2005</strain>
        <tissue evidence="4">Whole body</tissue>
    </source>
</reference>
<name>A0A6I8VH76_DROPS</name>
<dbReference type="InterPro" id="IPR050801">
    <property type="entry name" value="Ca-Dep_Lectins_ImmuneDev"/>
</dbReference>
<proteinExistence type="predicted"/>
<evidence type="ECO:0000256" key="1">
    <source>
        <dbReference type="SAM" id="SignalP"/>
    </source>
</evidence>
<dbReference type="CDD" id="cd00037">
    <property type="entry name" value="CLECT"/>
    <property type="match status" value="1"/>
</dbReference>
<feature type="chain" id="PRO_5026236699" evidence="1">
    <location>
        <begin position="24"/>
        <end position="183"/>
    </location>
</feature>
<evidence type="ECO:0000313" key="4">
    <source>
        <dbReference type="RefSeq" id="XP_015041303.2"/>
    </source>
</evidence>
<dbReference type="InterPro" id="IPR001304">
    <property type="entry name" value="C-type_lectin-like"/>
</dbReference>
<dbReference type="AlphaFoldDB" id="A0A6I8VH76"/>
<feature type="signal peptide" evidence="1">
    <location>
        <begin position="1"/>
        <end position="23"/>
    </location>
</feature>
<evidence type="ECO:0000259" key="2">
    <source>
        <dbReference type="PROSITE" id="PS50041"/>
    </source>
</evidence>
<sequence length="183" mass="20962">MFELVSFLLYILIAVHLQGSLKSDSVSGNSERLDRVEDAIGELQTQESGGSGNFVKINSRFFHIEQNRKVNWYAALNICHEMGGHLADPANQQELNSIKQRLIRGRHYWLGISDLANEGLFLSQNTGNRATFLRWIYGEPNNYGNYEHCVELKSQQNREFLMNDAPCWLLSYFICQTSSPNNK</sequence>
<evidence type="ECO:0000313" key="3">
    <source>
        <dbReference type="Proteomes" id="UP000001819"/>
    </source>
</evidence>
<dbReference type="InterPro" id="IPR016186">
    <property type="entry name" value="C-type_lectin-like/link_sf"/>
</dbReference>
<dbReference type="KEGG" id="dpo:6902209"/>
<gene>
    <name evidence="4" type="primary">LOC6902209</name>
</gene>
<organism evidence="3 4">
    <name type="scientific">Drosophila pseudoobscura pseudoobscura</name>
    <name type="common">Fruit fly</name>
    <dbReference type="NCBI Taxonomy" id="46245"/>
    <lineage>
        <taxon>Eukaryota</taxon>
        <taxon>Metazoa</taxon>
        <taxon>Ecdysozoa</taxon>
        <taxon>Arthropoda</taxon>
        <taxon>Hexapoda</taxon>
        <taxon>Insecta</taxon>
        <taxon>Pterygota</taxon>
        <taxon>Neoptera</taxon>
        <taxon>Endopterygota</taxon>
        <taxon>Diptera</taxon>
        <taxon>Brachycera</taxon>
        <taxon>Muscomorpha</taxon>
        <taxon>Ephydroidea</taxon>
        <taxon>Drosophilidae</taxon>
        <taxon>Drosophila</taxon>
        <taxon>Sophophora</taxon>
    </lineage>
</organism>
<dbReference type="Gene3D" id="3.10.100.10">
    <property type="entry name" value="Mannose-Binding Protein A, subunit A"/>
    <property type="match status" value="1"/>
</dbReference>
<accession>A0A6I8VH76</accession>
<dbReference type="ExpressionAtlas" id="A0A6I8VH76">
    <property type="expression patterns" value="baseline"/>
</dbReference>
<dbReference type="PANTHER" id="PTHR22801">
    <property type="entry name" value="LITHOSTATHINE"/>
    <property type="match status" value="1"/>
</dbReference>
<dbReference type="SMART" id="SM00034">
    <property type="entry name" value="CLECT"/>
    <property type="match status" value="1"/>
</dbReference>
<keyword evidence="3" id="KW-1185">Reference proteome</keyword>
<feature type="domain" description="C-type lectin" evidence="2">
    <location>
        <begin position="57"/>
        <end position="176"/>
    </location>
</feature>